<evidence type="ECO:0000256" key="8">
    <source>
        <dbReference type="ARBA" id="ARBA00023101"/>
    </source>
</evidence>
<evidence type="ECO:0000256" key="6">
    <source>
        <dbReference type="ARBA" id="ARBA00023008"/>
    </source>
</evidence>
<keyword evidence="8" id="KW-0470">Melanin biosynthesis</keyword>
<dbReference type="Pfam" id="PF18132">
    <property type="entry name" value="Tyrosinase_C"/>
    <property type="match status" value="1"/>
</dbReference>
<evidence type="ECO:0000256" key="11">
    <source>
        <dbReference type="SAM" id="MobiDB-lite"/>
    </source>
</evidence>
<evidence type="ECO:0000259" key="13">
    <source>
        <dbReference type="PROSITE" id="PS00498"/>
    </source>
</evidence>
<feature type="compositionally biased region" description="Basic and acidic residues" evidence="11">
    <location>
        <begin position="603"/>
        <end position="622"/>
    </location>
</feature>
<dbReference type="Gene3D" id="1.10.1280.10">
    <property type="entry name" value="Di-copper center containing domain from catechol oxidase"/>
    <property type="match status" value="1"/>
</dbReference>
<dbReference type="AlphaFoldDB" id="A0A317XE17"/>
<keyword evidence="5" id="KW-0560">Oxidoreductase</keyword>
<reference evidence="14 15" key="1">
    <citation type="submission" date="2016-12" db="EMBL/GenBank/DDBJ databases">
        <title>The genomes of Aspergillus section Nigri reveals drivers in fungal speciation.</title>
        <authorList>
            <consortium name="DOE Joint Genome Institute"/>
            <person name="Vesth T.C."/>
            <person name="Nybo J."/>
            <person name="Theobald S."/>
            <person name="Brandl J."/>
            <person name="Frisvad J.C."/>
            <person name="Nielsen K.F."/>
            <person name="Lyhne E.K."/>
            <person name="Kogle M.E."/>
            <person name="Kuo A."/>
            <person name="Riley R."/>
            <person name="Clum A."/>
            <person name="Nolan M."/>
            <person name="Lipzen A."/>
            <person name="Salamov A."/>
            <person name="Henrissat B."/>
            <person name="Wiebenga A."/>
            <person name="De Vries R.P."/>
            <person name="Grigoriev I.V."/>
            <person name="Mortensen U.H."/>
            <person name="Andersen M.R."/>
            <person name="Baker S.E."/>
        </authorList>
    </citation>
    <scope>NUCLEOTIDE SEQUENCE [LARGE SCALE GENOMIC DNA]</scope>
    <source>
        <strain evidence="14 15">CBS 115572</strain>
    </source>
</reference>
<evidence type="ECO:0000256" key="2">
    <source>
        <dbReference type="ARBA" id="ARBA00009928"/>
    </source>
</evidence>
<feature type="domain" description="Tyrosinase copper-binding" evidence="13">
    <location>
        <begin position="360"/>
        <end position="371"/>
    </location>
</feature>
<evidence type="ECO:0000256" key="7">
    <source>
        <dbReference type="ARBA" id="ARBA00023033"/>
    </source>
</evidence>
<dbReference type="Gene3D" id="2.60.310.20">
    <property type="match status" value="1"/>
</dbReference>
<dbReference type="Pfam" id="PF00264">
    <property type="entry name" value="Tyrosinase"/>
    <property type="match status" value="1"/>
</dbReference>
<dbReference type="InterPro" id="IPR008922">
    <property type="entry name" value="Di-copper_centre_dom_sf"/>
</dbReference>
<dbReference type="PROSITE" id="PS00498">
    <property type="entry name" value="TYROSINASE_2"/>
    <property type="match status" value="1"/>
</dbReference>
<keyword evidence="7" id="KW-0503">Monooxygenase</keyword>
<evidence type="ECO:0000259" key="12">
    <source>
        <dbReference type="PROSITE" id="PS00497"/>
    </source>
</evidence>
<sequence length="651" mass="75136">MTFIITGVPRECDQPEGPPLRRDIDNWYLEQTVPNSKRIQLTLFVEALTALQNTDYTEKLSYFRLAGIHSAPWTEWDGVPGRPYNPDHPDNEGRGFCVHGNYTFPTWHRAYLALYEQVLSEAMVRFINQSHVPAQVKEEWLNEAKQWRLPYWDFARFPKHQLDGPEADELRLPILATMPMVTVSVIGRQDKIRRPNPLYRFCMDIPMGELQHPYQITAQLSSGVTLPFDQCQSTTKYGLMAGYNEGIWSDGGQDWQRANLALNEHPWYQNMYAWDLLPTLQDSTFRLLTTPLENWGIFSSTKWHDDRDIDILPTNYMNIEAIHNNVHNWVGGFMFRRPEQHDLKLWGVGHMSNVPVAAFDPIFWLHHCNIDRLTAIWQSLNPDKWFDDDSQQSRNDDLKPFHKDNNAFYKSDDVRYWRKLNYDYAITQIPGNDLCQVRNPEEIEDDVRRLYGRRREDLYRGKQEYVLTIKYNRHALKGSPFQINIFLGPVDPKDFYDSRSRNFVGSVFNFSAAINSTNCGNCIQQEKEGIMSVAQLPATLAVHHHKHNTDNKDKKIPTPHYVVVNSQGQAVDLSDNVQVALYEGEEPREGEPPGNGHKGKYSKVSDGKPAEVDKRYRVKDIGRPATPSFTPSTSSSSSLSSSPLVMVARDE</sequence>
<dbReference type="PANTHER" id="PTHR11474:SF76">
    <property type="entry name" value="SHKT DOMAIN-CONTAINING PROTEIN"/>
    <property type="match status" value="1"/>
</dbReference>
<dbReference type="PROSITE" id="PS00497">
    <property type="entry name" value="TYROSINASE_1"/>
    <property type="match status" value="1"/>
</dbReference>
<dbReference type="RefSeq" id="XP_025471929.1">
    <property type="nucleotide sequence ID" value="XM_025616943.1"/>
</dbReference>
<dbReference type="STRING" id="1450535.A0A317XE17"/>
<proteinExistence type="inferred from homology"/>
<dbReference type="GO" id="GO:0042438">
    <property type="term" value="P:melanin biosynthetic process"/>
    <property type="evidence" value="ECO:0007669"/>
    <property type="project" value="UniProtKB-KW"/>
</dbReference>
<accession>A0A317XE17</accession>
<keyword evidence="4" id="KW-0479">Metal-binding</keyword>
<dbReference type="EC" id="1.14.18.1" evidence="3"/>
<name>A0A317XE17_9EURO</name>
<keyword evidence="6" id="KW-0186">Copper</keyword>
<evidence type="ECO:0000256" key="5">
    <source>
        <dbReference type="ARBA" id="ARBA00023002"/>
    </source>
</evidence>
<dbReference type="PRINTS" id="PR00092">
    <property type="entry name" value="TYROSINASE"/>
</dbReference>
<dbReference type="InterPro" id="IPR041640">
    <property type="entry name" value="Tyrosinase_C"/>
</dbReference>
<evidence type="ECO:0000256" key="3">
    <source>
        <dbReference type="ARBA" id="ARBA00011906"/>
    </source>
</evidence>
<evidence type="ECO:0000256" key="4">
    <source>
        <dbReference type="ARBA" id="ARBA00022723"/>
    </source>
</evidence>
<feature type="domain" description="Tyrosinase copper-binding" evidence="12">
    <location>
        <begin position="99"/>
        <end position="116"/>
    </location>
</feature>
<dbReference type="GO" id="GO:0046872">
    <property type="term" value="F:metal ion binding"/>
    <property type="evidence" value="ECO:0007669"/>
    <property type="project" value="UniProtKB-KW"/>
</dbReference>
<feature type="compositionally biased region" description="Low complexity" evidence="11">
    <location>
        <begin position="626"/>
        <end position="644"/>
    </location>
</feature>
<evidence type="ECO:0000256" key="9">
    <source>
        <dbReference type="ARBA" id="ARBA00048233"/>
    </source>
</evidence>
<comment type="caution">
    <text evidence="14">The sequence shown here is derived from an EMBL/GenBank/DDBJ whole genome shotgun (WGS) entry which is preliminary data.</text>
</comment>
<feature type="region of interest" description="Disordered" evidence="11">
    <location>
        <begin position="584"/>
        <end position="651"/>
    </location>
</feature>
<protein>
    <recommendedName>
        <fullName evidence="3">tyrosinase</fullName>
        <ecNumber evidence="3">1.14.18.1</ecNumber>
    </recommendedName>
</protein>
<evidence type="ECO:0000256" key="1">
    <source>
        <dbReference type="ARBA" id="ARBA00001973"/>
    </source>
</evidence>
<dbReference type="SUPFAM" id="SSF48056">
    <property type="entry name" value="Di-copper centre-containing domain"/>
    <property type="match status" value="1"/>
</dbReference>
<dbReference type="GeneID" id="37119086"/>
<comment type="cofactor">
    <cofactor evidence="1">
        <name>Cu(2+)</name>
        <dbReference type="ChEBI" id="CHEBI:29036"/>
    </cofactor>
</comment>
<comment type="catalytic activity">
    <reaction evidence="9">
        <text>2 L-dopa + O2 = 2 L-dopaquinone + 2 H2O</text>
        <dbReference type="Rhea" id="RHEA:34287"/>
        <dbReference type="ChEBI" id="CHEBI:15377"/>
        <dbReference type="ChEBI" id="CHEBI:15379"/>
        <dbReference type="ChEBI" id="CHEBI:57504"/>
        <dbReference type="ChEBI" id="CHEBI:57924"/>
        <dbReference type="EC" id="1.14.18.1"/>
    </reaction>
</comment>
<keyword evidence="15" id="KW-1185">Reference proteome</keyword>
<dbReference type="OrthoDB" id="1658288at2759"/>
<organism evidence="14 15">
    <name type="scientific">Aspergillus sclerotioniger CBS 115572</name>
    <dbReference type="NCBI Taxonomy" id="1450535"/>
    <lineage>
        <taxon>Eukaryota</taxon>
        <taxon>Fungi</taxon>
        <taxon>Dikarya</taxon>
        <taxon>Ascomycota</taxon>
        <taxon>Pezizomycotina</taxon>
        <taxon>Eurotiomycetes</taxon>
        <taxon>Eurotiomycetidae</taxon>
        <taxon>Eurotiales</taxon>
        <taxon>Aspergillaceae</taxon>
        <taxon>Aspergillus</taxon>
        <taxon>Aspergillus subgen. Circumdati</taxon>
    </lineage>
</organism>
<dbReference type="Proteomes" id="UP000246702">
    <property type="component" value="Unassembled WGS sequence"/>
</dbReference>
<evidence type="ECO:0000256" key="10">
    <source>
        <dbReference type="ARBA" id="ARBA00048881"/>
    </source>
</evidence>
<evidence type="ECO:0000313" key="14">
    <source>
        <dbReference type="EMBL" id="PWY95168.1"/>
    </source>
</evidence>
<comment type="catalytic activity">
    <reaction evidence="10">
        <text>L-tyrosine + O2 = L-dopaquinone + H2O</text>
        <dbReference type="Rhea" id="RHEA:18117"/>
        <dbReference type="ChEBI" id="CHEBI:15377"/>
        <dbReference type="ChEBI" id="CHEBI:15379"/>
        <dbReference type="ChEBI" id="CHEBI:57924"/>
        <dbReference type="ChEBI" id="CHEBI:58315"/>
        <dbReference type="EC" id="1.14.18.1"/>
    </reaction>
</comment>
<dbReference type="EMBL" id="MSFK01000003">
    <property type="protein sequence ID" value="PWY95168.1"/>
    <property type="molecule type" value="Genomic_DNA"/>
</dbReference>
<dbReference type="InterPro" id="IPR002227">
    <property type="entry name" value="Tyrosinase_Cu-bd"/>
</dbReference>
<dbReference type="InterPro" id="IPR050316">
    <property type="entry name" value="Tyrosinase/Hemocyanin"/>
</dbReference>
<gene>
    <name evidence="14" type="ORF">BO94DRAFT_620645</name>
</gene>
<comment type="similarity">
    <text evidence="2">Belongs to the tyrosinase family.</text>
</comment>
<evidence type="ECO:0000313" key="15">
    <source>
        <dbReference type="Proteomes" id="UP000246702"/>
    </source>
</evidence>
<dbReference type="GO" id="GO:0004503">
    <property type="term" value="F:tyrosinase activity"/>
    <property type="evidence" value="ECO:0007669"/>
    <property type="project" value="UniProtKB-EC"/>
</dbReference>
<dbReference type="PANTHER" id="PTHR11474">
    <property type="entry name" value="TYROSINASE FAMILY MEMBER"/>
    <property type="match status" value="1"/>
</dbReference>